<evidence type="ECO:0000313" key="1">
    <source>
        <dbReference type="EMBL" id="QPI18485.1"/>
    </source>
</evidence>
<evidence type="ECO:0000313" key="2">
    <source>
        <dbReference type="Proteomes" id="UP000594422"/>
    </source>
</evidence>
<organism evidence="1 2">
    <name type="scientific">Providencia phage PSTCR7</name>
    <dbReference type="NCBI Taxonomy" id="2783549"/>
    <lineage>
        <taxon>Viruses</taxon>
        <taxon>Duplodnaviria</taxon>
        <taxon>Heunggongvirae</taxon>
        <taxon>Uroviricota</taxon>
        <taxon>Caudoviricetes</taxon>
        <taxon>Craquatrovirus</taxon>
        <taxon>Craquatrovirus PSTCR7</taxon>
    </lineage>
</organism>
<dbReference type="EMBL" id="MW057861">
    <property type="protein sequence ID" value="QPI18485.1"/>
    <property type="molecule type" value="Genomic_DNA"/>
</dbReference>
<dbReference type="Proteomes" id="UP000594422">
    <property type="component" value="Segment"/>
</dbReference>
<keyword evidence="2" id="KW-1185">Reference proteome</keyword>
<accession>A0A7S9XH98</accession>
<dbReference type="GeneID" id="77951595"/>
<name>A0A7S9XH98_9CAUD</name>
<proteinExistence type="predicted"/>
<reference evidence="1 2" key="1">
    <citation type="submission" date="2020-10" db="EMBL/GenBank/DDBJ databases">
        <title>Novel bacteriophages targeting Providencia spp. as potential agents for phage therapy.</title>
        <authorList>
            <person name="Rakov C."/>
            <person name="Alkalay-Oren S."/>
            <person name="Coppenhagen-Glazer S."/>
            <person name="Hazan R."/>
        </authorList>
    </citation>
    <scope>NUCLEOTIDE SEQUENCE [LARGE SCALE GENOMIC DNA]</scope>
</reference>
<sequence length="93" mass="10962">MNITRTFFVLAENTIEVSKYNEIMKQDLIERITFRASAIIDTNAPLEQLYHHLQTHNHFKETFEDMCKPYSNIINFGKVFLTSVSLLEVKHNE</sequence>
<protein>
    <submittedName>
        <fullName evidence="1">Uncharacterized protein</fullName>
    </submittedName>
</protein>
<dbReference type="RefSeq" id="YP_010675272.1">
    <property type="nucleotide sequence ID" value="NC_071001.1"/>
</dbReference>
<dbReference type="KEGG" id="vg:77951595"/>